<dbReference type="EMBL" id="BAAAPC010000010">
    <property type="protein sequence ID" value="GAA1998515.1"/>
    <property type="molecule type" value="Genomic_DNA"/>
</dbReference>
<keyword evidence="3" id="KW-1185">Reference proteome</keyword>
<evidence type="ECO:0000256" key="1">
    <source>
        <dbReference type="SAM" id="MobiDB-lite"/>
    </source>
</evidence>
<reference evidence="2 3" key="1">
    <citation type="journal article" date="2019" name="Int. J. Syst. Evol. Microbiol.">
        <title>The Global Catalogue of Microorganisms (GCM) 10K type strain sequencing project: providing services to taxonomists for standard genome sequencing and annotation.</title>
        <authorList>
            <consortium name="The Broad Institute Genomics Platform"/>
            <consortium name="The Broad Institute Genome Sequencing Center for Infectious Disease"/>
            <person name="Wu L."/>
            <person name="Ma J."/>
        </authorList>
    </citation>
    <scope>NUCLEOTIDE SEQUENCE [LARGE SCALE GENOMIC DNA]</scope>
    <source>
        <strain evidence="2 3">JCM 15313</strain>
    </source>
</reference>
<name>A0ABN2T545_9ACTN</name>
<protein>
    <submittedName>
        <fullName evidence="2">Uncharacterized protein</fullName>
    </submittedName>
</protein>
<gene>
    <name evidence="2" type="ORF">GCM10009799_26920</name>
</gene>
<feature type="region of interest" description="Disordered" evidence="1">
    <location>
        <begin position="1"/>
        <end position="30"/>
    </location>
</feature>
<accession>A0ABN2T545</accession>
<organism evidence="2 3">
    <name type="scientific">Nocardiopsis rhodophaea</name>
    <dbReference type="NCBI Taxonomy" id="280238"/>
    <lineage>
        <taxon>Bacteria</taxon>
        <taxon>Bacillati</taxon>
        <taxon>Actinomycetota</taxon>
        <taxon>Actinomycetes</taxon>
        <taxon>Streptosporangiales</taxon>
        <taxon>Nocardiopsidaceae</taxon>
        <taxon>Nocardiopsis</taxon>
    </lineage>
</organism>
<proteinExistence type="predicted"/>
<comment type="caution">
    <text evidence="2">The sequence shown here is derived from an EMBL/GenBank/DDBJ whole genome shotgun (WGS) entry which is preliminary data.</text>
</comment>
<sequence>MAVRARQSADRKDAVMAQSKYSRPCPAPTAVPRSTERLHLSRLAAALTGYGVWARIIEDSAPFLRVSNPDSHCAIEDVACERRTRDHVFIASSGVYMGNSDSITLTAKKIAWLVGTIDR</sequence>
<evidence type="ECO:0000313" key="2">
    <source>
        <dbReference type="EMBL" id="GAA1998515.1"/>
    </source>
</evidence>
<evidence type="ECO:0000313" key="3">
    <source>
        <dbReference type="Proteomes" id="UP001501585"/>
    </source>
</evidence>
<dbReference type="Proteomes" id="UP001501585">
    <property type="component" value="Unassembled WGS sequence"/>
</dbReference>